<gene>
    <name evidence="4" type="ORF">GWK08_13520</name>
</gene>
<name>A0A6P0UN64_9FLAO</name>
<organism evidence="4 5">
    <name type="scientific">Leptobacterium flavescens</name>
    <dbReference type="NCBI Taxonomy" id="472055"/>
    <lineage>
        <taxon>Bacteria</taxon>
        <taxon>Pseudomonadati</taxon>
        <taxon>Bacteroidota</taxon>
        <taxon>Flavobacteriia</taxon>
        <taxon>Flavobacteriales</taxon>
        <taxon>Flavobacteriaceae</taxon>
        <taxon>Leptobacterium</taxon>
    </lineage>
</organism>
<evidence type="ECO:0000256" key="1">
    <source>
        <dbReference type="ARBA" id="ARBA00004442"/>
    </source>
</evidence>
<dbReference type="EMBL" id="JAABOO010000003">
    <property type="protein sequence ID" value="NER14467.1"/>
    <property type="molecule type" value="Genomic_DNA"/>
</dbReference>
<evidence type="ECO:0000313" key="5">
    <source>
        <dbReference type="Proteomes" id="UP000468581"/>
    </source>
</evidence>
<dbReference type="GO" id="GO:0009279">
    <property type="term" value="C:cell outer membrane"/>
    <property type="evidence" value="ECO:0007669"/>
    <property type="project" value="UniProtKB-SubCell"/>
</dbReference>
<keyword evidence="3" id="KW-0998">Cell outer membrane</keyword>
<dbReference type="Proteomes" id="UP000468581">
    <property type="component" value="Unassembled WGS sequence"/>
</dbReference>
<keyword evidence="4" id="KW-0675">Receptor</keyword>
<dbReference type="InterPro" id="IPR036942">
    <property type="entry name" value="Beta-barrel_TonB_sf"/>
</dbReference>
<dbReference type="RefSeq" id="WP_163607757.1">
    <property type="nucleotide sequence ID" value="NZ_JAABOO010000003.1"/>
</dbReference>
<keyword evidence="2" id="KW-0472">Membrane</keyword>
<keyword evidence="5" id="KW-1185">Reference proteome</keyword>
<evidence type="ECO:0000313" key="4">
    <source>
        <dbReference type="EMBL" id="NER14467.1"/>
    </source>
</evidence>
<sequence length="909" mass="103187">MSKSNYTLLFLVVPAFVISQSTASVRGRIEDKRLKKGITNAFLTIESLDLKQRSDISGNFNLHGLPEGVFVLLIKAETYESLRIPVKLQAGISLDLGVLFMEKNIRQQLDNLILLSDNDFQAEEEVSFSPGILQASRDIFVRKAAFDFGQAFFRIRGYDSREARVFINGVLMNKLFNGRPNWNNWGGLNTVMSNQDYTHGLSPGPHNINGLLGTTYISTRASEYRKGFRFSVSGSDRAYSGRLMASYNSGFKADGLSYSVSASRRWTNEGYVDGTLYDAYSFFISAEYKAGNKSAVSLTSVLANNRRGQSTAITDEVFKLGGRRYNPFWGEQEGKNRNSRIRTIREPVIMLNYFFDGDKVKWNSGLSYQLGSFGRSRLAYFNAPDPSPVYFRKLPSFYINSPGSPNFENAKLAKEAFLDDPQIDWNAIYLANRNREKSAYLIQEDRTDDRQLTVNTNVFFRISNTLNFTGDFLYRTLESDNYALIKDLLGSDFHEDLDPFSNTRNDMENPPVKKEDDRFSYSYLLSAKEFIFSPRIRLKPGKWDAYLSGEFSRTFFERAGEFLNERFPLNSLGKSKEIGFSTHRVKSGIEYKLSERHFVNAHAVYGKRAPVLRDIWINPREHNSSVPGIKPERIFGTEIAYLMRLPEIKARLTAYYTSFADQTDISFFFVEGGFGSDFVQEVVSGIDKQHKGLELGFEYQASPLIKLTVAAALGNFIYKDDALLNINFDTAGDQLPINKEGKLDLSLTNIKGARLGNGPQQACSVGVEYRAPEYWWIGLSANHLSHNYLGISKILRTESFKTDPETGKPHPDASEESIKNLLQQERLPDVYLLNMTGGKSWLIKNKYISLFASINNVFDMIYKTGGFEQSRKGNFGQFVRDRSRETPSFGSRYWFGQGRTFFINLGVSF</sequence>
<dbReference type="AlphaFoldDB" id="A0A6P0UN64"/>
<evidence type="ECO:0000256" key="3">
    <source>
        <dbReference type="ARBA" id="ARBA00023237"/>
    </source>
</evidence>
<protein>
    <submittedName>
        <fullName evidence="4">TonB-dependent receptor</fullName>
    </submittedName>
</protein>
<dbReference type="Gene3D" id="2.40.170.20">
    <property type="entry name" value="TonB-dependent receptor, beta-barrel domain"/>
    <property type="match status" value="1"/>
</dbReference>
<dbReference type="InterPro" id="IPR008969">
    <property type="entry name" value="CarboxyPept-like_regulatory"/>
</dbReference>
<comment type="caution">
    <text evidence="4">The sequence shown here is derived from an EMBL/GenBank/DDBJ whole genome shotgun (WGS) entry which is preliminary data.</text>
</comment>
<dbReference type="SUPFAM" id="SSF49464">
    <property type="entry name" value="Carboxypeptidase regulatory domain-like"/>
    <property type="match status" value="1"/>
</dbReference>
<dbReference type="SUPFAM" id="SSF56935">
    <property type="entry name" value="Porins"/>
    <property type="match status" value="1"/>
</dbReference>
<reference evidence="4 5" key="1">
    <citation type="submission" date="2020-01" db="EMBL/GenBank/DDBJ databases">
        <title>Leptobacterium flavescens.</title>
        <authorList>
            <person name="Wang G."/>
        </authorList>
    </citation>
    <scope>NUCLEOTIDE SEQUENCE [LARGE SCALE GENOMIC DNA]</scope>
    <source>
        <strain evidence="4 5">KCTC 22160</strain>
    </source>
</reference>
<accession>A0A6P0UN64</accession>
<comment type="subcellular location">
    <subcellularLocation>
        <location evidence="1">Cell outer membrane</location>
    </subcellularLocation>
</comment>
<proteinExistence type="predicted"/>
<evidence type="ECO:0000256" key="2">
    <source>
        <dbReference type="ARBA" id="ARBA00023136"/>
    </source>
</evidence>